<dbReference type="EMBL" id="BAABAT010000022">
    <property type="protein sequence ID" value="GAA4255875.1"/>
    <property type="molecule type" value="Genomic_DNA"/>
</dbReference>
<name>A0ABP8DHC6_9ACTN</name>
<dbReference type="Proteomes" id="UP001500620">
    <property type="component" value="Unassembled WGS sequence"/>
</dbReference>
<protein>
    <submittedName>
        <fullName evidence="1">Uncharacterized protein</fullName>
    </submittedName>
</protein>
<evidence type="ECO:0000313" key="1">
    <source>
        <dbReference type="EMBL" id="GAA4255875.1"/>
    </source>
</evidence>
<sequence>MEAVTEPEEYRRGYPDDVAACRALRPAVYEAARAMRTDPDPAVGAEALGVLSACLLDAAELAQHRAEVARWLSAAGGHRPRGAGRPAPVLAAFLAGGPVIDVGDWRDRLRRKALQELAENISPPQP</sequence>
<accession>A0ABP8DHC6</accession>
<reference evidence="2" key="1">
    <citation type="journal article" date="2019" name="Int. J. Syst. Evol. Microbiol.">
        <title>The Global Catalogue of Microorganisms (GCM) 10K type strain sequencing project: providing services to taxonomists for standard genome sequencing and annotation.</title>
        <authorList>
            <consortium name="The Broad Institute Genomics Platform"/>
            <consortium name="The Broad Institute Genome Sequencing Center for Infectious Disease"/>
            <person name="Wu L."/>
            <person name="Ma J."/>
        </authorList>
    </citation>
    <scope>NUCLEOTIDE SEQUENCE [LARGE SCALE GENOMIC DNA]</scope>
    <source>
        <strain evidence="2">JCM 17441</strain>
    </source>
</reference>
<organism evidence="1 2">
    <name type="scientific">Dactylosporangium darangshiense</name>
    <dbReference type="NCBI Taxonomy" id="579108"/>
    <lineage>
        <taxon>Bacteria</taxon>
        <taxon>Bacillati</taxon>
        <taxon>Actinomycetota</taxon>
        <taxon>Actinomycetes</taxon>
        <taxon>Micromonosporales</taxon>
        <taxon>Micromonosporaceae</taxon>
        <taxon>Dactylosporangium</taxon>
    </lineage>
</organism>
<proteinExistence type="predicted"/>
<gene>
    <name evidence="1" type="ORF">GCM10022255_066410</name>
</gene>
<evidence type="ECO:0000313" key="2">
    <source>
        <dbReference type="Proteomes" id="UP001500620"/>
    </source>
</evidence>
<comment type="caution">
    <text evidence="1">The sequence shown here is derived from an EMBL/GenBank/DDBJ whole genome shotgun (WGS) entry which is preliminary data.</text>
</comment>
<dbReference type="RefSeq" id="WP_345132880.1">
    <property type="nucleotide sequence ID" value="NZ_BAABAT010000022.1"/>
</dbReference>
<keyword evidence="2" id="KW-1185">Reference proteome</keyword>